<dbReference type="InterPro" id="IPR036388">
    <property type="entry name" value="WH-like_DNA-bd_sf"/>
</dbReference>
<accession>A0ABR9XTP0</accession>
<evidence type="ECO:0000256" key="4">
    <source>
        <dbReference type="SAM" id="MobiDB-lite"/>
    </source>
</evidence>
<dbReference type="PRINTS" id="PR00598">
    <property type="entry name" value="HTHMARR"/>
</dbReference>
<feature type="domain" description="HTH marR-type" evidence="5">
    <location>
        <begin position="12"/>
        <end position="144"/>
    </location>
</feature>
<dbReference type="Proteomes" id="UP000619838">
    <property type="component" value="Unassembled WGS sequence"/>
</dbReference>
<dbReference type="RefSeq" id="WP_175187672.1">
    <property type="nucleotide sequence ID" value="NZ_JABVZQ010000015.1"/>
</dbReference>
<name>A0ABR9XTP0_9CHLB</name>
<dbReference type="PROSITE" id="PS50995">
    <property type="entry name" value="HTH_MARR_2"/>
    <property type="match status" value="1"/>
</dbReference>
<organism evidence="6 7">
    <name type="scientific">Prosthecochloris ethylica</name>
    <dbReference type="NCBI Taxonomy" id="2743976"/>
    <lineage>
        <taxon>Bacteria</taxon>
        <taxon>Pseudomonadati</taxon>
        <taxon>Chlorobiota</taxon>
        <taxon>Chlorobiia</taxon>
        <taxon>Chlorobiales</taxon>
        <taxon>Chlorobiaceae</taxon>
        <taxon>Prosthecochloris</taxon>
    </lineage>
</organism>
<evidence type="ECO:0000256" key="2">
    <source>
        <dbReference type="ARBA" id="ARBA00023125"/>
    </source>
</evidence>
<dbReference type="InterPro" id="IPR039422">
    <property type="entry name" value="MarR/SlyA-like"/>
</dbReference>
<keyword evidence="2" id="KW-0238">DNA-binding</keyword>
<comment type="caution">
    <text evidence="6">The sequence shown here is derived from an EMBL/GenBank/DDBJ whole genome shotgun (WGS) entry which is preliminary data.</text>
</comment>
<evidence type="ECO:0000256" key="3">
    <source>
        <dbReference type="ARBA" id="ARBA00023163"/>
    </source>
</evidence>
<dbReference type="Pfam" id="PF01047">
    <property type="entry name" value="MarR"/>
    <property type="match status" value="1"/>
</dbReference>
<keyword evidence="7" id="KW-1185">Reference proteome</keyword>
<sequence>MNPDPGHAIDHSSVSLRALRRIIRALDVHSRKLYRECNITSPQILCLHSLAAEEHHTLSSLARELHLGLSTVNGIIDRLELRGLVKRTRSTTDQRKVMIGITDAGQDLLQTVPELMRDLYAQAFSRLPSEEQITLASLLDRLAGHLDPDNPDKGRKPETIESTHDVITNTGTDYQFH</sequence>
<reference evidence="6 7" key="1">
    <citation type="journal article" date="2020" name="Microorganisms">
        <title>Simultaneous Genome Sequencing of Prosthecochloris ethylica and Desulfuromonas acetoxidans within a Syntrophic Mixture Reveals Unique Pili and Protein Interactions.</title>
        <authorList>
            <person name="Kyndt J.A."/>
            <person name="Van Beeumen J.J."/>
            <person name="Meyer T.E."/>
        </authorList>
    </citation>
    <scope>NUCLEOTIDE SEQUENCE [LARGE SCALE GENOMIC DNA]</scope>
    <source>
        <strain evidence="6 7">N3</strain>
    </source>
</reference>
<evidence type="ECO:0000259" key="5">
    <source>
        <dbReference type="PROSITE" id="PS50995"/>
    </source>
</evidence>
<dbReference type="InterPro" id="IPR036390">
    <property type="entry name" value="WH_DNA-bd_sf"/>
</dbReference>
<evidence type="ECO:0000313" key="7">
    <source>
        <dbReference type="Proteomes" id="UP000619838"/>
    </source>
</evidence>
<proteinExistence type="predicted"/>
<dbReference type="Gene3D" id="1.10.10.10">
    <property type="entry name" value="Winged helix-like DNA-binding domain superfamily/Winged helix DNA-binding domain"/>
    <property type="match status" value="1"/>
</dbReference>
<dbReference type="PANTHER" id="PTHR33164">
    <property type="entry name" value="TRANSCRIPTIONAL REGULATOR, MARR FAMILY"/>
    <property type="match status" value="1"/>
</dbReference>
<dbReference type="PROSITE" id="PS01117">
    <property type="entry name" value="HTH_MARR_1"/>
    <property type="match status" value="1"/>
</dbReference>
<protein>
    <submittedName>
        <fullName evidence="6">MarR family transcriptional regulator</fullName>
    </submittedName>
</protein>
<feature type="region of interest" description="Disordered" evidence="4">
    <location>
        <begin position="146"/>
        <end position="177"/>
    </location>
</feature>
<dbReference type="SUPFAM" id="SSF46785">
    <property type="entry name" value="Winged helix' DNA-binding domain"/>
    <property type="match status" value="1"/>
</dbReference>
<dbReference type="SMART" id="SM00347">
    <property type="entry name" value="HTH_MARR"/>
    <property type="match status" value="1"/>
</dbReference>
<keyword evidence="1" id="KW-0805">Transcription regulation</keyword>
<feature type="compositionally biased region" description="Polar residues" evidence="4">
    <location>
        <begin position="165"/>
        <end position="177"/>
    </location>
</feature>
<dbReference type="InterPro" id="IPR023187">
    <property type="entry name" value="Tscrpt_reg_MarR-type_CS"/>
</dbReference>
<evidence type="ECO:0000256" key="1">
    <source>
        <dbReference type="ARBA" id="ARBA00023015"/>
    </source>
</evidence>
<dbReference type="EMBL" id="JADGII010000018">
    <property type="protein sequence ID" value="MBF0637354.1"/>
    <property type="molecule type" value="Genomic_DNA"/>
</dbReference>
<dbReference type="PANTHER" id="PTHR33164:SF89">
    <property type="entry name" value="MARR FAMILY REGULATORY PROTEIN"/>
    <property type="match status" value="1"/>
</dbReference>
<keyword evidence="3" id="KW-0804">Transcription</keyword>
<feature type="compositionally biased region" description="Basic and acidic residues" evidence="4">
    <location>
        <begin position="146"/>
        <end position="164"/>
    </location>
</feature>
<dbReference type="InterPro" id="IPR000835">
    <property type="entry name" value="HTH_MarR-typ"/>
</dbReference>
<evidence type="ECO:0000313" key="6">
    <source>
        <dbReference type="EMBL" id="MBF0637354.1"/>
    </source>
</evidence>
<gene>
    <name evidence="6" type="ORF">INT08_09265</name>
</gene>